<name>A0A1M5NE32_9BACI</name>
<keyword evidence="13" id="KW-0406">Ion transport</keyword>
<evidence type="ECO:0000313" key="18">
    <source>
        <dbReference type="Proteomes" id="UP000183988"/>
    </source>
</evidence>
<dbReference type="InterPro" id="IPR027256">
    <property type="entry name" value="P-typ_ATPase_IB"/>
</dbReference>
<gene>
    <name evidence="17" type="ORF">SAMN05216225_10775</name>
</gene>
<comment type="similarity">
    <text evidence="2 15">Belongs to the cation transport ATPase (P-type) (TC 3.A.3) family. Type IB subfamily.</text>
</comment>
<dbReference type="PRINTS" id="PR00119">
    <property type="entry name" value="CATATPASE"/>
</dbReference>
<dbReference type="InterPro" id="IPR023299">
    <property type="entry name" value="ATPase_P-typ_cyto_dom_N"/>
</dbReference>
<dbReference type="Gene3D" id="3.40.50.1000">
    <property type="entry name" value="HAD superfamily/HAD-like"/>
    <property type="match status" value="1"/>
</dbReference>
<dbReference type="NCBIfam" id="TIGR01511">
    <property type="entry name" value="ATPase-IB1_Cu"/>
    <property type="match status" value="1"/>
</dbReference>
<feature type="transmembrane region" description="Helical" evidence="15">
    <location>
        <begin position="31"/>
        <end position="50"/>
    </location>
</feature>
<feature type="transmembrane region" description="Helical" evidence="15">
    <location>
        <begin position="292"/>
        <end position="315"/>
    </location>
</feature>
<dbReference type="EMBL" id="FQVW01000077">
    <property type="protein sequence ID" value="SHG87722.1"/>
    <property type="molecule type" value="Genomic_DNA"/>
</dbReference>
<dbReference type="PRINTS" id="PR00941">
    <property type="entry name" value="CDATPASE"/>
</dbReference>
<evidence type="ECO:0000259" key="16">
    <source>
        <dbReference type="Pfam" id="PF00122"/>
    </source>
</evidence>
<evidence type="ECO:0000256" key="15">
    <source>
        <dbReference type="RuleBase" id="RU362081"/>
    </source>
</evidence>
<dbReference type="NCBIfam" id="TIGR01512">
    <property type="entry name" value="ATPase-IB2_Cd"/>
    <property type="match status" value="1"/>
</dbReference>
<feature type="transmembrane region" description="Helical" evidence="15">
    <location>
        <begin position="87"/>
        <end position="106"/>
    </location>
</feature>
<dbReference type="AlphaFoldDB" id="A0A1M5NE32"/>
<keyword evidence="10" id="KW-0460">Magnesium</keyword>
<keyword evidence="5" id="KW-0597">Phosphoprotein</keyword>
<dbReference type="SFLD" id="SFLDS00003">
    <property type="entry name" value="Haloacid_Dehalogenase"/>
    <property type="match status" value="1"/>
</dbReference>
<feature type="transmembrane region" description="Helical" evidence="15">
    <location>
        <begin position="261"/>
        <end position="280"/>
    </location>
</feature>
<dbReference type="InterPro" id="IPR008250">
    <property type="entry name" value="ATPase_P-typ_transduc_dom_A_sf"/>
</dbReference>
<keyword evidence="3" id="KW-0813">Transport</keyword>
<dbReference type="NCBIfam" id="TIGR01494">
    <property type="entry name" value="ATPase_P-type"/>
    <property type="match status" value="1"/>
</dbReference>
<sequence>MSVESNVFNKQDINQKHDIIKNNLINKVKEHIELIAALLSGFLILITWSMESVLSQPLWVSLHIIAFVIGGYAKATEGITETIKNKTLNVEILMILAAIGSVIIGYWTEGAILIFIFALSGALETYSMNKSNKAISSLMELQPEEAMLLDEEGARIVSVSSLKINDIILVKAGERIPADGVIVKGASAIDESAITGESMPVNKDNQYEVYGGTVALDGTLHVKITKKPTETLFQKIIEMVQSAQEEKSPSQLFIERFESKYVYGVLIVVGIMMFLPYLAFNWTLSESIYRAMVLLVVASPCALVASISPATLSAISNAARKGVLFKGGIHVENLSHIKAIALDKTGTLTKGKPEVTDVHVHSSMDETYVIAVVGAIESESTHPLAQANTTFSNKKEKLSSIEVYNMKNVSGNGVTAIVDDKKWEIGKPDFVGKQQSSEFLNGIASELAEQGKTVVFAKVEGEIVAVFALKDTVRKTTKKAIRKLKELGIHPVMLTGDHELTAKAVAQEAGIDQYIADCLPQEKVEHVKELRKKYGNIAMVGDGINDAPALASANVGVAMGEGTDVALETADIVLMKNDLARITNSISLSSRMNRIVKQNIFFSLTVILILITTNYLQILDLPLGVIGHEGSTILVILNGLRLLRDPSSIT</sequence>
<dbReference type="InterPro" id="IPR044492">
    <property type="entry name" value="P_typ_ATPase_HD_dom"/>
</dbReference>
<accession>A0A1M5NE32</accession>
<dbReference type="GO" id="GO:0046872">
    <property type="term" value="F:metal ion binding"/>
    <property type="evidence" value="ECO:0007669"/>
    <property type="project" value="UniProtKB-KW"/>
</dbReference>
<feature type="transmembrane region" description="Helical" evidence="15">
    <location>
        <begin position="56"/>
        <end position="75"/>
    </location>
</feature>
<dbReference type="PANTHER" id="PTHR43079">
    <property type="entry name" value="PROBABLE CADMIUM/ZINC-TRANSPORTING ATPASE HMA1"/>
    <property type="match status" value="1"/>
</dbReference>
<evidence type="ECO:0000256" key="13">
    <source>
        <dbReference type="ARBA" id="ARBA00023065"/>
    </source>
</evidence>
<dbReference type="GO" id="GO:0005524">
    <property type="term" value="F:ATP binding"/>
    <property type="evidence" value="ECO:0007669"/>
    <property type="project" value="UniProtKB-UniRule"/>
</dbReference>
<dbReference type="Proteomes" id="UP000183988">
    <property type="component" value="Unassembled WGS sequence"/>
</dbReference>
<evidence type="ECO:0000256" key="2">
    <source>
        <dbReference type="ARBA" id="ARBA00006024"/>
    </source>
</evidence>
<dbReference type="InterPro" id="IPR001757">
    <property type="entry name" value="P_typ_ATPase"/>
</dbReference>
<dbReference type="FunFam" id="2.70.150.10:FF:000002">
    <property type="entry name" value="Copper-transporting ATPase 1, putative"/>
    <property type="match status" value="1"/>
</dbReference>
<evidence type="ECO:0000256" key="11">
    <source>
        <dbReference type="ARBA" id="ARBA00022967"/>
    </source>
</evidence>
<dbReference type="GO" id="GO:0016887">
    <property type="term" value="F:ATP hydrolysis activity"/>
    <property type="evidence" value="ECO:0007669"/>
    <property type="project" value="InterPro"/>
</dbReference>
<dbReference type="RefSeq" id="WP_072892051.1">
    <property type="nucleotide sequence ID" value="NZ_FQVW01000077.1"/>
</dbReference>
<reference evidence="17 18" key="1">
    <citation type="submission" date="2016-11" db="EMBL/GenBank/DDBJ databases">
        <authorList>
            <person name="Jaros S."/>
            <person name="Januszkiewicz K."/>
            <person name="Wedrychowicz H."/>
        </authorList>
    </citation>
    <scope>NUCLEOTIDE SEQUENCE [LARGE SCALE GENOMIC DNA]</scope>
    <source>
        <strain evidence="17 18">IBRC-M 10683</strain>
    </source>
</reference>
<dbReference type="SFLD" id="SFLDF00027">
    <property type="entry name" value="p-type_atpase"/>
    <property type="match status" value="1"/>
</dbReference>
<evidence type="ECO:0000256" key="12">
    <source>
        <dbReference type="ARBA" id="ARBA00022989"/>
    </source>
</evidence>
<keyword evidence="18" id="KW-1185">Reference proteome</keyword>
<dbReference type="InterPro" id="IPR018303">
    <property type="entry name" value="ATPase_P-typ_P_site"/>
</dbReference>
<dbReference type="InterPro" id="IPR023298">
    <property type="entry name" value="ATPase_P-typ_TM_dom_sf"/>
</dbReference>
<dbReference type="PANTHER" id="PTHR43079:SF1">
    <property type="entry name" value="CADMIUM_ZINC-TRANSPORTING ATPASE HMA1, CHLOROPLASTIC-RELATED"/>
    <property type="match status" value="1"/>
</dbReference>
<evidence type="ECO:0000256" key="6">
    <source>
        <dbReference type="ARBA" id="ARBA00022692"/>
    </source>
</evidence>
<keyword evidence="14 15" id="KW-0472">Membrane</keyword>
<keyword evidence="8 15" id="KW-0547">Nucleotide-binding</keyword>
<evidence type="ECO:0000256" key="3">
    <source>
        <dbReference type="ARBA" id="ARBA00022448"/>
    </source>
</evidence>
<dbReference type="SUPFAM" id="SSF56784">
    <property type="entry name" value="HAD-like"/>
    <property type="match status" value="1"/>
</dbReference>
<evidence type="ECO:0000256" key="8">
    <source>
        <dbReference type="ARBA" id="ARBA00022741"/>
    </source>
</evidence>
<evidence type="ECO:0000313" key="17">
    <source>
        <dbReference type="EMBL" id="SHG87722.1"/>
    </source>
</evidence>
<dbReference type="SUPFAM" id="SSF81653">
    <property type="entry name" value="Calcium ATPase, transduction domain A"/>
    <property type="match status" value="1"/>
</dbReference>
<organism evidence="17 18">
    <name type="scientific">Ornithinibacillus halophilus</name>
    <dbReference type="NCBI Taxonomy" id="930117"/>
    <lineage>
        <taxon>Bacteria</taxon>
        <taxon>Bacillati</taxon>
        <taxon>Bacillota</taxon>
        <taxon>Bacilli</taxon>
        <taxon>Bacillales</taxon>
        <taxon>Bacillaceae</taxon>
        <taxon>Ornithinibacillus</taxon>
    </lineage>
</organism>
<evidence type="ECO:0000256" key="14">
    <source>
        <dbReference type="ARBA" id="ARBA00023136"/>
    </source>
</evidence>
<dbReference type="Pfam" id="PF00122">
    <property type="entry name" value="E1-E2_ATPase"/>
    <property type="match status" value="1"/>
</dbReference>
<dbReference type="SUPFAM" id="SSF81665">
    <property type="entry name" value="Calcium ATPase, transmembrane domain M"/>
    <property type="match status" value="1"/>
</dbReference>
<evidence type="ECO:0000256" key="1">
    <source>
        <dbReference type="ARBA" id="ARBA00004651"/>
    </source>
</evidence>
<dbReference type="Pfam" id="PF00702">
    <property type="entry name" value="Hydrolase"/>
    <property type="match status" value="1"/>
</dbReference>
<dbReference type="InterPro" id="IPR036412">
    <property type="entry name" value="HAD-like_sf"/>
</dbReference>
<dbReference type="FunFam" id="3.40.50.1000:FF:000020">
    <property type="entry name" value="Probable cation-transporting P-type ATPase"/>
    <property type="match status" value="1"/>
</dbReference>
<evidence type="ECO:0000256" key="10">
    <source>
        <dbReference type="ARBA" id="ARBA00022842"/>
    </source>
</evidence>
<evidence type="ECO:0000256" key="9">
    <source>
        <dbReference type="ARBA" id="ARBA00022840"/>
    </source>
</evidence>
<dbReference type="SFLD" id="SFLDG00002">
    <property type="entry name" value="C1.7:_P-type_atpase_like"/>
    <property type="match status" value="1"/>
</dbReference>
<dbReference type="STRING" id="930117.SAMN05216225_10775"/>
<dbReference type="InterPro" id="IPR051949">
    <property type="entry name" value="Cation_Transport_ATPase"/>
</dbReference>
<dbReference type="GO" id="GO:0019829">
    <property type="term" value="F:ATPase-coupled monoatomic cation transmembrane transporter activity"/>
    <property type="evidence" value="ECO:0007669"/>
    <property type="project" value="InterPro"/>
</dbReference>
<keyword evidence="6 15" id="KW-0812">Transmembrane</keyword>
<dbReference type="Gene3D" id="3.40.1110.10">
    <property type="entry name" value="Calcium-transporting ATPase, cytoplasmic domain N"/>
    <property type="match status" value="1"/>
</dbReference>
<dbReference type="GO" id="GO:0005886">
    <property type="term" value="C:plasma membrane"/>
    <property type="evidence" value="ECO:0007669"/>
    <property type="project" value="UniProtKB-SubCell"/>
</dbReference>
<evidence type="ECO:0000256" key="7">
    <source>
        <dbReference type="ARBA" id="ARBA00022723"/>
    </source>
</evidence>
<dbReference type="PROSITE" id="PS01229">
    <property type="entry name" value="COF_2"/>
    <property type="match status" value="1"/>
</dbReference>
<feature type="transmembrane region" description="Helical" evidence="15">
    <location>
        <begin position="112"/>
        <end position="129"/>
    </location>
</feature>
<feature type="transmembrane region" description="Helical" evidence="15">
    <location>
        <begin position="600"/>
        <end position="619"/>
    </location>
</feature>
<dbReference type="InterPro" id="IPR059000">
    <property type="entry name" value="ATPase_P-type_domA"/>
</dbReference>
<evidence type="ECO:0000256" key="5">
    <source>
        <dbReference type="ARBA" id="ARBA00022553"/>
    </source>
</evidence>
<evidence type="ECO:0000256" key="4">
    <source>
        <dbReference type="ARBA" id="ARBA00022475"/>
    </source>
</evidence>
<dbReference type="CDD" id="cd07551">
    <property type="entry name" value="P-type_ATPase_HM_ZosA_PfeT-like"/>
    <property type="match status" value="1"/>
</dbReference>
<keyword evidence="4 15" id="KW-1003">Cell membrane</keyword>
<protein>
    <submittedName>
        <fullName evidence="17">Cd2+/Zn2+-exporting ATPase</fullName>
    </submittedName>
</protein>
<keyword evidence="12 15" id="KW-1133">Transmembrane helix</keyword>
<dbReference type="InterPro" id="IPR023214">
    <property type="entry name" value="HAD_sf"/>
</dbReference>
<dbReference type="Gene3D" id="2.70.150.10">
    <property type="entry name" value="Calcium-transporting ATPase, cytoplasmic transduction domain A"/>
    <property type="match status" value="1"/>
</dbReference>
<keyword evidence="11" id="KW-1278">Translocase</keyword>
<keyword evidence="7 15" id="KW-0479">Metal-binding</keyword>
<proteinExistence type="inferred from homology"/>
<dbReference type="PROSITE" id="PS00154">
    <property type="entry name" value="ATPASE_E1_E2"/>
    <property type="match status" value="1"/>
</dbReference>
<keyword evidence="9 15" id="KW-0067">ATP-binding</keyword>
<comment type="subcellular location">
    <subcellularLocation>
        <location evidence="1">Cell membrane</location>
        <topology evidence="1">Multi-pass membrane protein</topology>
    </subcellularLocation>
</comment>
<dbReference type="NCBIfam" id="TIGR01525">
    <property type="entry name" value="ATPase-IB_hvy"/>
    <property type="match status" value="1"/>
</dbReference>
<dbReference type="OrthoDB" id="9813266at2"/>
<feature type="domain" description="P-type ATPase A" evidence="16">
    <location>
        <begin position="140"/>
        <end position="241"/>
    </location>
</feature>